<feature type="domain" description="Isochorismatase-like" evidence="1">
    <location>
        <begin position="8"/>
        <end position="157"/>
    </location>
</feature>
<dbReference type="Proteomes" id="UP000199075">
    <property type="component" value="Unassembled WGS sequence"/>
</dbReference>
<dbReference type="STRING" id="419597.SAMN04487957_102313"/>
<dbReference type="Pfam" id="PF00857">
    <property type="entry name" value="Isochorismatase"/>
    <property type="match status" value="1"/>
</dbReference>
<evidence type="ECO:0000313" key="2">
    <source>
        <dbReference type="EMBL" id="SDN89727.1"/>
    </source>
</evidence>
<organism evidence="2 3">
    <name type="scientific">Halomonas shengliensis</name>
    <dbReference type="NCBI Taxonomy" id="419597"/>
    <lineage>
        <taxon>Bacteria</taxon>
        <taxon>Pseudomonadati</taxon>
        <taxon>Pseudomonadota</taxon>
        <taxon>Gammaproteobacteria</taxon>
        <taxon>Oceanospirillales</taxon>
        <taxon>Halomonadaceae</taxon>
        <taxon>Halomonas</taxon>
    </lineage>
</organism>
<dbReference type="InterPro" id="IPR000868">
    <property type="entry name" value="Isochorismatase-like_dom"/>
</dbReference>
<dbReference type="AlphaFoldDB" id="A0A1H0F4Z1"/>
<gene>
    <name evidence="2" type="ORF">SAMN04487957_102313</name>
</gene>
<sequence>MRLTREESLLLIVDLQAGLLPVIEHGDQAVNEAAWLGGLAESLEVPVWLTEQYPEGLGGSEPRLLEALPGHRRWQKLTFDACANPEFSAALAESGRRQVVLCGTEAHICVMQTGLGLLEAGYEVYWLTEACASRRAAEARLARERMVQAGAVAVSADMVAYEWLHRCDDERFKQAHRRFLKARASRPLVFV</sequence>
<protein>
    <submittedName>
        <fullName evidence="2">Nicotinamidase-related amidase</fullName>
    </submittedName>
</protein>
<dbReference type="OrthoDB" id="9796958at2"/>
<dbReference type="PANTHER" id="PTHR14119">
    <property type="entry name" value="HYDROLASE"/>
    <property type="match status" value="1"/>
</dbReference>
<dbReference type="Gene3D" id="3.40.50.850">
    <property type="entry name" value="Isochorismatase-like"/>
    <property type="match status" value="1"/>
</dbReference>
<dbReference type="EMBL" id="FNIV01000002">
    <property type="protein sequence ID" value="SDN89727.1"/>
    <property type="molecule type" value="Genomic_DNA"/>
</dbReference>
<dbReference type="SUPFAM" id="SSF52499">
    <property type="entry name" value="Isochorismatase-like hydrolases"/>
    <property type="match status" value="1"/>
</dbReference>
<name>A0A1H0F4Z1_9GAMM</name>
<evidence type="ECO:0000313" key="3">
    <source>
        <dbReference type="Proteomes" id="UP000199075"/>
    </source>
</evidence>
<dbReference type="RefSeq" id="WP_089677164.1">
    <property type="nucleotide sequence ID" value="NZ_FNIV01000002.1"/>
</dbReference>
<accession>A0A1H0F4Z1</accession>
<dbReference type="PANTHER" id="PTHR14119:SF3">
    <property type="entry name" value="ISOCHORISMATASE DOMAIN-CONTAINING PROTEIN 2"/>
    <property type="match status" value="1"/>
</dbReference>
<dbReference type="InterPro" id="IPR050993">
    <property type="entry name" value="Isochorismatase_domain"/>
</dbReference>
<dbReference type="InterPro" id="IPR036380">
    <property type="entry name" value="Isochorismatase-like_sf"/>
</dbReference>
<reference evidence="3" key="1">
    <citation type="submission" date="2016-10" db="EMBL/GenBank/DDBJ databases">
        <authorList>
            <person name="Varghese N."/>
            <person name="Submissions S."/>
        </authorList>
    </citation>
    <scope>NUCLEOTIDE SEQUENCE [LARGE SCALE GENOMIC DNA]</scope>
    <source>
        <strain evidence="3">CGMCC 1.6444</strain>
    </source>
</reference>
<keyword evidence="3" id="KW-1185">Reference proteome</keyword>
<evidence type="ECO:0000259" key="1">
    <source>
        <dbReference type="Pfam" id="PF00857"/>
    </source>
</evidence>
<proteinExistence type="predicted"/>